<evidence type="ECO:0008006" key="3">
    <source>
        <dbReference type="Google" id="ProtNLM"/>
    </source>
</evidence>
<reference evidence="1" key="1">
    <citation type="submission" date="2022-11" db="EMBL/GenBank/DDBJ databases">
        <authorList>
            <person name="Kikuchi T."/>
        </authorList>
    </citation>
    <scope>NUCLEOTIDE SEQUENCE</scope>
    <source>
        <strain evidence="1">PS1010</strain>
    </source>
</reference>
<dbReference type="EMBL" id="CANHGI010000003">
    <property type="protein sequence ID" value="CAI5446270.1"/>
    <property type="molecule type" value="Genomic_DNA"/>
</dbReference>
<comment type="caution">
    <text evidence="1">The sequence shown here is derived from an EMBL/GenBank/DDBJ whole genome shotgun (WGS) entry which is preliminary data.</text>
</comment>
<dbReference type="Proteomes" id="UP001152747">
    <property type="component" value="Unassembled WGS sequence"/>
</dbReference>
<evidence type="ECO:0000313" key="2">
    <source>
        <dbReference type="Proteomes" id="UP001152747"/>
    </source>
</evidence>
<dbReference type="AlphaFoldDB" id="A0A9P1IJL7"/>
<evidence type="ECO:0000313" key="1">
    <source>
        <dbReference type="EMBL" id="CAI5446270.1"/>
    </source>
</evidence>
<accession>A0A9P1IJL7</accession>
<gene>
    <name evidence="1" type="ORF">CAMP_LOCUS8907</name>
</gene>
<keyword evidence="2" id="KW-1185">Reference proteome</keyword>
<sequence length="342" mass="40745">MEPVQKKQKICTEDASKLPEEKQTGWDDLPYELRRIIVEEMEFETIFKFAQCSNLCYSDAIQSPKYMHGIEIITEKRKLVTFEISHAKDGRECSITFKTSGTNTIVSYYRRGFKDQMLLKWQETKKGQKSKIAGKFLFDYLNKFEKNLKVFKAKGDEFIFENLTLSRAIRLETFEFLVEAHQNIIKNRFITLDLLCRIRNSVKLHLPLTFKQAIQLKCKKLCLKPMCFSFEDLNKFFQLWSNGEVHENFAKMQLVRNPEVPYDFEKLLIDVNAIDFQEKRLKYYTFKLVNSNDQNKYLKVRLLYASVLMKVFDKTSDSDDQPSREWWEDEYFDESDIEFEGF</sequence>
<organism evidence="1 2">
    <name type="scientific">Caenorhabditis angaria</name>
    <dbReference type="NCBI Taxonomy" id="860376"/>
    <lineage>
        <taxon>Eukaryota</taxon>
        <taxon>Metazoa</taxon>
        <taxon>Ecdysozoa</taxon>
        <taxon>Nematoda</taxon>
        <taxon>Chromadorea</taxon>
        <taxon>Rhabditida</taxon>
        <taxon>Rhabditina</taxon>
        <taxon>Rhabditomorpha</taxon>
        <taxon>Rhabditoidea</taxon>
        <taxon>Rhabditidae</taxon>
        <taxon>Peloderinae</taxon>
        <taxon>Caenorhabditis</taxon>
    </lineage>
</organism>
<proteinExistence type="predicted"/>
<name>A0A9P1IJL7_9PELO</name>
<protein>
    <recommendedName>
        <fullName evidence="3">F-box domain-containing protein</fullName>
    </recommendedName>
</protein>